<protein>
    <submittedName>
        <fullName evidence="1">Uncharacterized protein</fullName>
    </submittedName>
</protein>
<dbReference type="Proteomes" id="UP000077885">
    <property type="component" value="Unassembled WGS sequence"/>
</dbReference>
<keyword evidence="2" id="KW-1185">Reference proteome</keyword>
<dbReference type="EMBL" id="LXSL01000032">
    <property type="protein sequence ID" value="OAM26061.1"/>
    <property type="molecule type" value="Genomic_DNA"/>
</dbReference>
<dbReference type="RefSeq" id="WP_067594886.1">
    <property type="nucleotide sequence ID" value="NZ_LXSL01000032.1"/>
</dbReference>
<proteinExistence type="predicted"/>
<evidence type="ECO:0000313" key="2">
    <source>
        <dbReference type="Proteomes" id="UP000077885"/>
    </source>
</evidence>
<comment type="caution">
    <text evidence="1">The sequence shown here is derived from an EMBL/GenBank/DDBJ whole genome shotgun (WGS) entry which is preliminary data.</text>
</comment>
<dbReference type="AlphaFoldDB" id="A0A1A9RW10"/>
<accession>A0A1A9RW10</accession>
<dbReference type="STRING" id="1795827.A7P95_10120"/>
<reference evidence="2" key="1">
    <citation type="submission" date="2016-05" db="EMBL/GenBank/DDBJ databases">
        <title>Draft genome of Corynebacterium afermentans subsp. afermentans LCDC 88199T.</title>
        <authorList>
            <person name="Bernier A.-M."/>
            <person name="Bernard K."/>
        </authorList>
    </citation>
    <scope>NUCLEOTIDE SEQUENCE [LARGE SCALE GENOMIC DNA]</scope>
    <source>
        <strain evidence="2">NML02-A-017</strain>
    </source>
</reference>
<dbReference type="OrthoDB" id="9838456at2"/>
<sequence>MPNEIADISYEILENENGQETPALFIACNINNEAEAEAFVAEVQQAVSSQLLMPCQEAKLLMITIIGGIEAEAFRRLWLPRMEADKLFAALMDRLETAVVVHGTPAGEIVGQASLLA</sequence>
<evidence type="ECO:0000313" key="1">
    <source>
        <dbReference type="EMBL" id="OAM26061.1"/>
    </source>
</evidence>
<name>A0A1A9RW10_9NEIS</name>
<gene>
    <name evidence="1" type="ORF">A7P95_10120</name>
</gene>
<organism evidence="1 2">
    <name type="scientific">Eikenella longinqua</name>
    <dbReference type="NCBI Taxonomy" id="1795827"/>
    <lineage>
        <taxon>Bacteria</taxon>
        <taxon>Pseudomonadati</taxon>
        <taxon>Pseudomonadota</taxon>
        <taxon>Betaproteobacteria</taxon>
        <taxon>Neisseriales</taxon>
        <taxon>Neisseriaceae</taxon>
        <taxon>Eikenella</taxon>
    </lineage>
</organism>